<sequence>MRCPSTAVVLTVVSALICSQHCLCLKLYTIKCPAFLVSQDVYSSACIPSLQISLSSEAFCVLFSLSHRDFRFFLARLGSACLHCDSQFRLPYKALTTSSLLDDRPLAIPPHRICSNRIRHVPF</sequence>
<proteinExistence type="predicted"/>
<dbReference type="EMBL" id="MU006745">
    <property type="protein sequence ID" value="KAF2622413.1"/>
    <property type="molecule type" value="Genomic_DNA"/>
</dbReference>
<comment type="caution">
    <text evidence="1">The sequence shown here is derived from an EMBL/GenBank/DDBJ whole genome shotgun (WGS) entry which is preliminary data.</text>
</comment>
<protein>
    <submittedName>
        <fullName evidence="1">Uncharacterized protein</fullName>
    </submittedName>
</protein>
<reference evidence="1" key="1">
    <citation type="journal article" date="2020" name="Stud. Mycol.">
        <title>101 Dothideomycetes genomes: a test case for predicting lifestyles and emergence of pathogens.</title>
        <authorList>
            <person name="Haridas S."/>
            <person name="Albert R."/>
            <person name="Binder M."/>
            <person name="Bloem J."/>
            <person name="Labutti K."/>
            <person name="Salamov A."/>
            <person name="Andreopoulos B."/>
            <person name="Baker S."/>
            <person name="Barry K."/>
            <person name="Bills G."/>
            <person name="Bluhm B."/>
            <person name="Cannon C."/>
            <person name="Castanera R."/>
            <person name="Culley D."/>
            <person name="Daum C."/>
            <person name="Ezra D."/>
            <person name="Gonzalez J."/>
            <person name="Henrissat B."/>
            <person name="Kuo A."/>
            <person name="Liang C."/>
            <person name="Lipzen A."/>
            <person name="Lutzoni F."/>
            <person name="Magnuson J."/>
            <person name="Mondo S."/>
            <person name="Nolan M."/>
            <person name="Ohm R."/>
            <person name="Pangilinan J."/>
            <person name="Park H.-J."/>
            <person name="Ramirez L."/>
            <person name="Alfaro M."/>
            <person name="Sun H."/>
            <person name="Tritt A."/>
            <person name="Yoshinaga Y."/>
            <person name="Zwiers L.-H."/>
            <person name="Turgeon B."/>
            <person name="Goodwin S."/>
            <person name="Spatafora J."/>
            <person name="Crous P."/>
            <person name="Grigoriev I."/>
        </authorList>
    </citation>
    <scope>NUCLEOTIDE SEQUENCE</scope>
    <source>
        <strain evidence="1">CBS 525.71</strain>
    </source>
</reference>
<dbReference type="Proteomes" id="UP000799754">
    <property type="component" value="Unassembled WGS sequence"/>
</dbReference>
<accession>A0ACB6RKU0</accession>
<name>A0ACB6RKU0_9PLEO</name>
<keyword evidence="2" id="KW-1185">Reference proteome</keyword>
<evidence type="ECO:0000313" key="2">
    <source>
        <dbReference type="Proteomes" id="UP000799754"/>
    </source>
</evidence>
<gene>
    <name evidence="1" type="ORF">BU25DRAFT_212449</name>
</gene>
<evidence type="ECO:0000313" key="1">
    <source>
        <dbReference type="EMBL" id="KAF2622413.1"/>
    </source>
</evidence>
<organism evidence="1 2">
    <name type="scientific">Macroventuria anomochaeta</name>
    <dbReference type="NCBI Taxonomy" id="301207"/>
    <lineage>
        <taxon>Eukaryota</taxon>
        <taxon>Fungi</taxon>
        <taxon>Dikarya</taxon>
        <taxon>Ascomycota</taxon>
        <taxon>Pezizomycotina</taxon>
        <taxon>Dothideomycetes</taxon>
        <taxon>Pleosporomycetidae</taxon>
        <taxon>Pleosporales</taxon>
        <taxon>Pleosporineae</taxon>
        <taxon>Didymellaceae</taxon>
        <taxon>Macroventuria</taxon>
    </lineage>
</organism>